<dbReference type="GO" id="GO:0051606">
    <property type="term" value="P:detection of stimulus"/>
    <property type="evidence" value="ECO:0007669"/>
    <property type="project" value="UniProtKB-ARBA"/>
</dbReference>
<dbReference type="PROSITE" id="PS01034">
    <property type="entry name" value="GH16_1"/>
    <property type="match status" value="1"/>
</dbReference>
<evidence type="ECO:0000256" key="1">
    <source>
        <dbReference type="ARBA" id="ARBA00004251"/>
    </source>
</evidence>
<dbReference type="InterPro" id="IPR013320">
    <property type="entry name" value="ConA-like_dom_sf"/>
</dbReference>
<organism evidence="15">
    <name type="scientific">Salvia splendens</name>
    <name type="common">Scarlet sage</name>
    <dbReference type="NCBI Taxonomy" id="180675"/>
    <lineage>
        <taxon>Eukaryota</taxon>
        <taxon>Viridiplantae</taxon>
        <taxon>Streptophyta</taxon>
        <taxon>Embryophyta</taxon>
        <taxon>Tracheophyta</taxon>
        <taxon>Spermatophyta</taxon>
        <taxon>Magnoliopsida</taxon>
        <taxon>eudicotyledons</taxon>
        <taxon>Gunneridae</taxon>
        <taxon>Pentapetalae</taxon>
        <taxon>asterids</taxon>
        <taxon>lamiids</taxon>
        <taxon>Lamiales</taxon>
        <taxon>Lamiaceae</taxon>
        <taxon>Nepetoideae</taxon>
        <taxon>Mentheae</taxon>
        <taxon>Salviinae</taxon>
        <taxon>Salvia</taxon>
        <taxon>Salvia subgen. Calosphace</taxon>
        <taxon>core Calosphace</taxon>
    </lineage>
</organism>
<evidence type="ECO:0000256" key="8">
    <source>
        <dbReference type="ARBA" id="ARBA00022989"/>
    </source>
</evidence>
<keyword evidence="4" id="KW-0812">Transmembrane</keyword>
<evidence type="ECO:0000256" key="12">
    <source>
        <dbReference type="ARBA" id="ARBA00023295"/>
    </source>
</evidence>
<dbReference type="AlphaFoldDB" id="A0A8X8XW76"/>
<keyword evidence="7" id="KW-0378">Hydrolase</keyword>
<dbReference type="InterPro" id="IPR008263">
    <property type="entry name" value="GH16_AS"/>
</dbReference>
<evidence type="ECO:0000256" key="4">
    <source>
        <dbReference type="ARBA" id="ARBA00022692"/>
    </source>
</evidence>
<evidence type="ECO:0000259" key="14">
    <source>
        <dbReference type="Pfam" id="PF00722"/>
    </source>
</evidence>
<accession>A0A8X8XW76</accession>
<sequence length="216" mass="24364">MGISSCSTRRARHNPAAAPNIGGLRQQLLSRFRHHMGRRQGQNRQQRRASHSLSGHHLRFRLLVEEGVLVRKYRHTAQARARKFRWNCHRLLRANQEEIDFELLGNLSGDPYTIHTNVYSQGKGDRAAAVPSLNYLTGNLPATLPDLPNLKYLDLTWNNFSGVISESFGTFQKLEVLALVENLLDGTIPPFLGNVSTLKQLNLSCWAGSRRSWGNG</sequence>
<keyword evidence="6" id="KW-0677">Repeat</keyword>
<gene>
    <name evidence="15" type="ORF">SASPL_117788</name>
</gene>
<keyword evidence="16" id="KW-1185">Reference proteome</keyword>
<evidence type="ECO:0000256" key="3">
    <source>
        <dbReference type="ARBA" id="ARBA00022614"/>
    </source>
</evidence>
<reference evidence="15" key="2">
    <citation type="submission" date="2020-08" db="EMBL/GenBank/DDBJ databases">
        <title>Plant Genome Project.</title>
        <authorList>
            <person name="Zhang R.-G."/>
        </authorList>
    </citation>
    <scope>NUCLEOTIDE SEQUENCE</scope>
    <source>
        <strain evidence="15">Huo1</strain>
        <tissue evidence="15">Leaf</tissue>
    </source>
</reference>
<evidence type="ECO:0000256" key="2">
    <source>
        <dbReference type="ARBA" id="ARBA00022475"/>
    </source>
</evidence>
<dbReference type="Gene3D" id="3.80.10.10">
    <property type="entry name" value="Ribonuclease Inhibitor"/>
    <property type="match status" value="1"/>
</dbReference>
<feature type="region of interest" description="Disordered" evidence="13">
    <location>
        <begin position="1"/>
        <end position="23"/>
    </location>
</feature>
<keyword evidence="8" id="KW-1133">Transmembrane helix</keyword>
<evidence type="ECO:0000256" key="10">
    <source>
        <dbReference type="ARBA" id="ARBA00023170"/>
    </source>
</evidence>
<dbReference type="InterPro" id="IPR032675">
    <property type="entry name" value="LRR_dom_sf"/>
</dbReference>
<dbReference type="InterPro" id="IPR051716">
    <property type="entry name" value="Plant_RL_S/T_kinase"/>
</dbReference>
<evidence type="ECO:0000256" key="11">
    <source>
        <dbReference type="ARBA" id="ARBA00023180"/>
    </source>
</evidence>
<dbReference type="GO" id="GO:0005975">
    <property type="term" value="P:carbohydrate metabolic process"/>
    <property type="evidence" value="ECO:0007669"/>
    <property type="project" value="InterPro"/>
</dbReference>
<comment type="subcellular location">
    <subcellularLocation>
        <location evidence="1">Cell membrane</location>
        <topology evidence="1">Single-pass type I membrane protein</topology>
    </subcellularLocation>
</comment>
<protein>
    <recommendedName>
        <fullName evidence="14">GH16 domain-containing protein</fullName>
    </recommendedName>
</protein>
<evidence type="ECO:0000256" key="5">
    <source>
        <dbReference type="ARBA" id="ARBA00022729"/>
    </source>
</evidence>
<feature type="domain" description="GH16" evidence="14">
    <location>
        <begin position="94"/>
        <end position="129"/>
    </location>
</feature>
<keyword evidence="11" id="KW-0325">Glycoprotein</keyword>
<evidence type="ECO:0000256" key="9">
    <source>
        <dbReference type="ARBA" id="ARBA00023136"/>
    </source>
</evidence>
<keyword evidence="12" id="KW-0326">Glycosidase</keyword>
<evidence type="ECO:0000313" key="15">
    <source>
        <dbReference type="EMBL" id="KAG6421238.1"/>
    </source>
</evidence>
<dbReference type="InterPro" id="IPR001611">
    <property type="entry name" value="Leu-rich_rpt"/>
</dbReference>
<dbReference type="FunFam" id="3.80.10.10:FF:000470">
    <property type="entry name" value="LRR receptor-like serine/threonine-protein kinase RPK2"/>
    <property type="match status" value="1"/>
</dbReference>
<dbReference type="Proteomes" id="UP000298416">
    <property type="component" value="Unassembled WGS sequence"/>
</dbReference>
<dbReference type="PANTHER" id="PTHR48053">
    <property type="entry name" value="LEUCINE RICH REPEAT FAMILY PROTEIN, EXPRESSED"/>
    <property type="match status" value="1"/>
</dbReference>
<dbReference type="GO" id="GO:0004553">
    <property type="term" value="F:hydrolase activity, hydrolyzing O-glycosyl compounds"/>
    <property type="evidence" value="ECO:0007669"/>
    <property type="project" value="InterPro"/>
</dbReference>
<dbReference type="GO" id="GO:0005886">
    <property type="term" value="C:plasma membrane"/>
    <property type="evidence" value="ECO:0007669"/>
    <property type="project" value="UniProtKB-SubCell"/>
</dbReference>
<dbReference type="Pfam" id="PF00560">
    <property type="entry name" value="LRR_1"/>
    <property type="match status" value="1"/>
</dbReference>
<proteinExistence type="predicted"/>
<keyword evidence="5" id="KW-0732">Signal</keyword>
<keyword evidence="10" id="KW-0675">Receptor</keyword>
<dbReference type="SUPFAM" id="SSF52058">
    <property type="entry name" value="L domain-like"/>
    <property type="match status" value="1"/>
</dbReference>
<evidence type="ECO:0000313" key="16">
    <source>
        <dbReference type="Proteomes" id="UP000298416"/>
    </source>
</evidence>
<dbReference type="EMBL" id="PNBA02000006">
    <property type="protein sequence ID" value="KAG6421238.1"/>
    <property type="molecule type" value="Genomic_DNA"/>
</dbReference>
<dbReference type="Pfam" id="PF00722">
    <property type="entry name" value="Glyco_hydro_16"/>
    <property type="match status" value="1"/>
</dbReference>
<name>A0A8X8XW76_SALSN</name>
<dbReference type="InterPro" id="IPR000757">
    <property type="entry name" value="Beta-glucanase-like"/>
</dbReference>
<evidence type="ECO:0000256" key="13">
    <source>
        <dbReference type="SAM" id="MobiDB-lite"/>
    </source>
</evidence>
<keyword evidence="2" id="KW-1003">Cell membrane</keyword>
<reference evidence="15" key="1">
    <citation type="submission" date="2018-01" db="EMBL/GenBank/DDBJ databases">
        <authorList>
            <person name="Mao J.F."/>
        </authorList>
    </citation>
    <scope>NUCLEOTIDE SEQUENCE</scope>
    <source>
        <strain evidence="15">Huo1</strain>
        <tissue evidence="15">Leaf</tissue>
    </source>
</reference>
<comment type="caution">
    <text evidence="15">The sequence shown here is derived from an EMBL/GenBank/DDBJ whole genome shotgun (WGS) entry which is preliminary data.</text>
</comment>
<keyword evidence="3" id="KW-0433">Leucine-rich repeat</keyword>
<dbReference type="SUPFAM" id="SSF49899">
    <property type="entry name" value="Concanavalin A-like lectins/glucanases"/>
    <property type="match status" value="1"/>
</dbReference>
<dbReference type="PANTHER" id="PTHR48053:SF71">
    <property type="entry name" value="LEUCINE RICH REPEAT FAMILY PROTEIN, EXPRESSED"/>
    <property type="match status" value="1"/>
</dbReference>
<keyword evidence="9" id="KW-0472">Membrane</keyword>
<evidence type="ECO:0000256" key="7">
    <source>
        <dbReference type="ARBA" id="ARBA00022801"/>
    </source>
</evidence>
<evidence type="ECO:0000256" key="6">
    <source>
        <dbReference type="ARBA" id="ARBA00022737"/>
    </source>
</evidence>